<evidence type="ECO:0000256" key="4">
    <source>
        <dbReference type="ARBA" id="ARBA00023136"/>
    </source>
</evidence>
<keyword evidence="4 5" id="KW-0472">Membrane</keyword>
<accession>F5XJ24</accession>
<dbReference type="eggNOG" id="COG1814">
    <property type="taxonomic scope" value="Bacteria"/>
</dbReference>
<dbReference type="HOGENOM" id="CLU_038957_3_2_11"/>
<evidence type="ECO:0000256" key="3">
    <source>
        <dbReference type="ARBA" id="ARBA00022989"/>
    </source>
</evidence>
<dbReference type="AlphaFoldDB" id="F5XJ24"/>
<dbReference type="KEGG" id="mph:MLP_03360"/>
<sequence length="235" mass="24015">MADGSIWRAVRRQLTGQRIQSWVVDANDGIIATAGLLEGFAGAGADDLLLITAASAATIAGALSAGGAKWAEAAAERDSQLATIAYETQKLAANPDEELAELTSYYVDKGLSEDLARDVAEQLSAVDPLAAQLQTEYGIDEIPPARAPILAGISAGLSFAVGASIPLLITTLAPISLDAVALLIAVVVSLTLTSIIAAKSSYMSAPRTILRSLIVGLGTMGISFLAGSVLLPPAD</sequence>
<name>F5XJ24_MICPN</name>
<dbReference type="GO" id="GO:0030026">
    <property type="term" value="P:intracellular manganese ion homeostasis"/>
    <property type="evidence" value="ECO:0007669"/>
    <property type="project" value="InterPro"/>
</dbReference>
<evidence type="ECO:0008006" key="8">
    <source>
        <dbReference type="Google" id="ProtNLM"/>
    </source>
</evidence>
<dbReference type="Pfam" id="PF01988">
    <property type="entry name" value="VIT1"/>
    <property type="match status" value="1"/>
</dbReference>
<dbReference type="OrthoDB" id="9789677at2"/>
<reference evidence="6 7" key="1">
    <citation type="submission" date="2011-05" db="EMBL/GenBank/DDBJ databases">
        <title>Whole genome sequence of Microlunatus phosphovorus NM-1.</title>
        <authorList>
            <person name="Hosoyama A."/>
            <person name="Sasaki K."/>
            <person name="Harada T."/>
            <person name="Igarashi R."/>
            <person name="Kawakoshi A."/>
            <person name="Sasagawa M."/>
            <person name="Fukada J."/>
            <person name="Nakamura S."/>
            <person name="Katano Y."/>
            <person name="Hanada S."/>
            <person name="Kamagata Y."/>
            <person name="Nakamura N."/>
            <person name="Yamazaki S."/>
            <person name="Fujita N."/>
        </authorList>
    </citation>
    <scope>NUCLEOTIDE SEQUENCE [LARGE SCALE GENOMIC DNA]</scope>
    <source>
        <strain evidence="7">ATCC 700054 / DSM 10555 / JCM 9379 / NBRC 101784 / NCIMB 13414 / VKM Ac-1990 / NM-1</strain>
    </source>
</reference>
<organism evidence="6 7">
    <name type="scientific">Microlunatus phosphovorus (strain ATCC 700054 / DSM 10555 / JCM 9379 / NBRC 101784 / NCIMB 13414 / VKM Ac-1990 / NM-1)</name>
    <dbReference type="NCBI Taxonomy" id="1032480"/>
    <lineage>
        <taxon>Bacteria</taxon>
        <taxon>Bacillati</taxon>
        <taxon>Actinomycetota</taxon>
        <taxon>Actinomycetes</taxon>
        <taxon>Propionibacteriales</taxon>
        <taxon>Propionibacteriaceae</taxon>
        <taxon>Microlunatus</taxon>
    </lineage>
</organism>
<dbReference type="InterPro" id="IPR008217">
    <property type="entry name" value="Ccc1_fam"/>
</dbReference>
<evidence type="ECO:0000256" key="5">
    <source>
        <dbReference type="SAM" id="Phobius"/>
    </source>
</evidence>
<keyword evidence="2 5" id="KW-0812">Transmembrane</keyword>
<evidence type="ECO:0000256" key="2">
    <source>
        <dbReference type="ARBA" id="ARBA00022692"/>
    </source>
</evidence>
<comment type="subcellular location">
    <subcellularLocation>
        <location evidence="1">Endomembrane system</location>
        <topology evidence="1">Multi-pass membrane protein</topology>
    </subcellularLocation>
</comment>
<dbReference type="GO" id="GO:0012505">
    <property type="term" value="C:endomembrane system"/>
    <property type="evidence" value="ECO:0007669"/>
    <property type="project" value="UniProtKB-SubCell"/>
</dbReference>
<dbReference type="GO" id="GO:0005384">
    <property type="term" value="F:manganese ion transmembrane transporter activity"/>
    <property type="evidence" value="ECO:0007669"/>
    <property type="project" value="InterPro"/>
</dbReference>
<dbReference type="EMBL" id="AP012204">
    <property type="protein sequence ID" value="BAK33350.1"/>
    <property type="molecule type" value="Genomic_DNA"/>
</dbReference>
<feature type="transmembrane region" description="Helical" evidence="5">
    <location>
        <begin position="149"/>
        <end position="169"/>
    </location>
</feature>
<gene>
    <name evidence="6" type="ordered locus">MLP_03360</name>
</gene>
<evidence type="ECO:0000313" key="7">
    <source>
        <dbReference type="Proteomes" id="UP000007947"/>
    </source>
</evidence>
<protein>
    <recommendedName>
        <fullName evidence="8">VIT family protein</fullName>
    </recommendedName>
</protein>
<feature type="transmembrane region" description="Helical" evidence="5">
    <location>
        <begin position="209"/>
        <end position="231"/>
    </location>
</feature>
<feature type="transmembrane region" description="Helical" evidence="5">
    <location>
        <begin position="175"/>
        <end position="197"/>
    </location>
</feature>
<keyword evidence="3 5" id="KW-1133">Transmembrane helix</keyword>
<keyword evidence="7" id="KW-1185">Reference proteome</keyword>
<evidence type="ECO:0000313" key="6">
    <source>
        <dbReference type="EMBL" id="BAK33350.1"/>
    </source>
</evidence>
<evidence type="ECO:0000256" key="1">
    <source>
        <dbReference type="ARBA" id="ARBA00004127"/>
    </source>
</evidence>
<proteinExistence type="predicted"/>
<dbReference type="PANTHER" id="PTHR31851">
    <property type="entry name" value="FE(2+)/MN(2+) TRANSPORTER PCL1"/>
    <property type="match status" value="1"/>
</dbReference>
<dbReference type="RefSeq" id="WP_013861239.1">
    <property type="nucleotide sequence ID" value="NC_015635.1"/>
</dbReference>
<dbReference type="Proteomes" id="UP000007947">
    <property type="component" value="Chromosome"/>
</dbReference>